<organism evidence="4 5">
    <name type="scientific">Paraglaciecola mesophila</name>
    <dbReference type="NCBI Taxonomy" id="197222"/>
    <lineage>
        <taxon>Bacteria</taxon>
        <taxon>Pseudomonadati</taxon>
        <taxon>Pseudomonadota</taxon>
        <taxon>Gammaproteobacteria</taxon>
        <taxon>Alteromonadales</taxon>
        <taxon>Alteromonadaceae</taxon>
        <taxon>Paraglaciecola</taxon>
    </lineage>
</organism>
<evidence type="ECO:0000313" key="5">
    <source>
        <dbReference type="Proteomes" id="UP001461163"/>
    </source>
</evidence>
<dbReference type="SUPFAM" id="SSF53613">
    <property type="entry name" value="Ribokinase-like"/>
    <property type="match status" value="1"/>
</dbReference>
<dbReference type="EMBL" id="JBBMQS010000004">
    <property type="protein sequence ID" value="MEM5497517.1"/>
    <property type="molecule type" value="Genomic_DNA"/>
</dbReference>
<keyword evidence="1" id="KW-0808">Transferase</keyword>
<sequence>MRNSTFIAIGECMVELSFTAHNKLQHSFAGDTYNSLVYAKRWHNELDCYFISGIGEDSFSNLMTEHWQQHGISDEFALTSGNHNVGIYAIKNDTNGERHFDYWRKESAATKLMSLIEKHGSEPHWPHFDLVYFSGISLGILSDDDKARFINLVTRLKAKGSKIAFDPNYRPKMWVNKAHAIQWLEAAYTVSDIVLPGTEDHQDLLGHASVTEIVDYCKKYEVNELVVKAGKQGVYAFDFGQAVCHVPFTPAKVQRDTTAAGDSFAGVYLACRMANKDVQSAIEQASGAAGLVVQHQGAIVEHSIFDVFRQQFTQTL</sequence>
<evidence type="ECO:0000256" key="1">
    <source>
        <dbReference type="ARBA" id="ARBA00022679"/>
    </source>
</evidence>
<name>A0ABU9SUI2_9ALTE</name>
<dbReference type="CDD" id="cd01166">
    <property type="entry name" value="KdgK"/>
    <property type="match status" value="1"/>
</dbReference>
<dbReference type="PANTHER" id="PTHR10584">
    <property type="entry name" value="SUGAR KINASE"/>
    <property type="match status" value="1"/>
</dbReference>
<proteinExistence type="predicted"/>
<evidence type="ECO:0000259" key="3">
    <source>
        <dbReference type="Pfam" id="PF00294"/>
    </source>
</evidence>
<dbReference type="Gene3D" id="3.40.1190.20">
    <property type="match status" value="1"/>
</dbReference>
<evidence type="ECO:0000313" key="4">
    <source>
        <dbReference type="EMBL" id="MEM5497517.1"/>
    </source>
</evidence>
<dbReference type="InterPro" id="IPR011611">
    <property type="entry name" value="PfkB_dom"/>
</dbReference>
<evidence type="ECO:0000256" key="2">
    <source>
        <dbReference type="ARBA" id="ARBA00022777"/>
    </source>
</evidence>
<dbReference type="Pfam" id="PF00294">
    <property type="entry name" value="PfkB"/>
    <property type="match status" value="1"/>
</dbReference>
<reference evidence="4 5" key="1">
    <citation type="submission" date="2024-03" db="EMBL/GenBank/DDBJ databases">
        <title>Community enrichment and isolation of bacterial strains for fucoidan degradation.</title>
        <authorList>
            <person name="Sichert A."/>
        </authorList>
    </citation>
    <scope>NUCLEOTIDE SEQUENCE [LARGE SCALE GENOMIC DNA]</scope>
    <source>
        <strain evidence="4 5">AS12</strain>
    </source>
</reference>
<feature type="domain" description="Carbohydrate kinase PfkB" evidence="3">
    <location>
        <begin position="8"/>
        <end position="299"/>
    </location>
</feature>
<keyword evidence="2 4" id="KW-0418">Kinase</keyword>
<accession>A0ABU9SUI2</accession>
<dbReference type="GO" id="GO:0016301">
    <property type="term" value="F:kinase activity"/>
    <property type="evidence" value="ECO:0007669"/>
    <property type="project" value="UniProtKB-KW"/>
</dbReference>
<dbReference type="InterPro" id="IPR029056">
    <property type="entry name" value="Ribokinase-like"/>
</dbReference>
<dbReference type="Proteomes" id="UP001461163">
    <property type="component" value="Unassembled WGS sequence"/>
</dbReference>
<protein>
    <submittedName>
        <fullName evidence="4">Sugar kinase</fullName>
    </submittedName>
</protein>
<gene>
    <name evidence="4" type="ORF">WNY77_08945</name>
</gene>
<dbReference type="RefSeq" id="WP_342881497.1">
    <property type="nucleotide sequence ID" value="NZ_JBBMQS010000004.1"/>
</dbReference>
<dbReference type="PANTHER" id="PTHR10584:SF166">
    <property type="entry name" value="RIBOKINASE"/>
    <property type="match status" value="1"/>
</dbReference>
<keyword evidence="5" id="KW-1185">Reference proteome</keyword>
<comment type="caution">
    <text evidence="4">The sequence shown here is derived from an EMBL/GenBank/DDBJ whole genome shotgun (WGS) entry which is preliminary data.</text>
</comment>